<feature type="region of interest" description="Disordered" evidence="1">
    <location>
        <begin position="456"/>
        <end position="603"/>
    </location>
</feature>
<protein>
    <submittedName>
        <fullName evidence="3">Ubiquitin carboxyl-terminal hydrolase</fullName>
    </submittedName>
</protein>
<dbReference type="InterPro" id="IPR028889">
    <property type="entry name" value="USP"/>
</dbReference>
<dbReference type="PROSITE" id="PS00972">
    <property type="entry name" value="USP_1"/>
    <property type="match status" value="1"/>
</dbReference>
<dbReference type="InterPro" id="IPR018200">
    <property type="entry name" value="USP_CS"/>
</dbReference>
<feature type="compositionally biased region" description="Basic and acidic residues" evidence="1">
    <location>
        <begin position="322"/>
        <end position="334"/>
    </location>
</feature>
<comment type="caution">
    <text evidence="3">The sequence shown here is derived from an EMBL/GenBank/DDBJ whole genome shotgun (WGS) entry which is preliminary data.</text>
</comment>
<feature type="compositionally biased region" description="Polar residues" evidence="1">
    <location>
        <begin position="177"/>
        <end position="194"/>
    </location>
</feature>
<dbReference type="EMBL" id="JAGRRH010000023">
    <property type="protein sequence ID" value="KAG7344288.1"/>
    <property type="molecule type" value="Genomic_DNA"/>
</dbReference>
<dbReference type="Pfam" id="PF00443">
    <property type="entry name" value="UCH"/>
    <property type="match status" value="1"/>
</dbReference>
<feature type="domain" description="USP" evidence="2">
    <location>
        <begin position="698"/>
        <end position="1037"/>
    </location>
</feature>
<feature type="compositionally biased region" description="Basic residues" evidence="1">
    <location>
        <begin position="335"/>
        <end position="354"/>
    </location>
</feature>
<dbReference type="AlphaFoldDB" id="A0A9K3KIE1"/>
<gene>
    <name evidence="3" type="ORF">IV203_022296</name>
</gene>
<feature type="region of interest" description="Disordered" evidence="1">
    <location>
        <begin position="255"/>
        <end position="442"/>
    </location>
</feature>
<evidence type="ECO:0000313" key="3">
    <source>
        <dbReference type="EMBL" id="KAG7344288.1"/>
    </source>
</evidence>
<evidence type="ECO:0000256" key="1">
    <source>
        <dbReference type="SAM" id="MobiDB-lite"/>
    </source>
</evidence>
<keyword evidence="3" id="KW-0378">Hydrolase</keyword>
<dbReference type="InterPro" id="IPR050164">
    <property type="entry name" value="Peptidase_C19"/>
</dbReference>
<feature type="compositionally biased region" description="Acidic residues" evidence="1">
    <location>
        <begin position="272"/>
        <end position="281"/>
    </location>
</feature>
<keyword evidence="4" id="KW-1185">Reference proteome</keyword>
<feature type="region of interest" description="Disordered" evidence="1">
    <location>
        <begin position="653"/>
        <end position="676"/>
    </location>
</feature>
<dbReference type="PANTHER" id="PTHR24006">
    <property type="entry name" value="UBIQUITIN CARBOXYL-TERMINAL HYDROLASE"/>
    <property type="match status" value="1"/>
</dbReference>
<feature type="compositionally biased region" description="Polar residues" evidence="1">
    <location>
        <begin position="527"/>
        <end position="537"/>
    </location>
</feature>
<dbReference type="OrthoDB" id="289038at2759"/>
<accession>A0A9K3KIE1</accession>
<dbReference type="GO" id="GO:0005634">
    <property type="term" value="C:nucleus"/>
    <property type="evidence" value="ECO:0007669"/>
    <property type="project" value="TreeGrafter"/>
</dbReference>
<dbReference type="PROSITE" id="PS50235">
    <property type="entry name" value="USP_3"/>
    <property type="match status" value="1"/>
</dbReference>
<feature type="compositionally biased region" description="Basic and acidic residues" evidence="1">
    <location>
        <begin position="166"/>
        <end position="176"/>
    </location>
</feature>
<evidence type="ECO:0000313" key="4">
    <source>
        <dbReference type="Proteomes" id="UP000693970"/>
    </source>
</evidence>
<dbReference type="CDD" id="cd02257">
    <property type="entry name" value="Peptidase_C19"/>
    <property type="match status" value="1"/>
</dbReference>
<feature type="compositionally biased region" description="Basic and acidic residues" evidence="1">
    <location>
        <begin position="255"/>
        <end position="271"/>
    </location>
</feature>
<feature type="compositionally biased region" description="Polar residues" evidence="1">
    <location>
        <begin position="370"/>
        <end position="383"/>
    </location>
</feature>
<proteinExistence type="predicted"/>
<feature type="region of interest" description="Disordered" evidence="1">
    <location>
        <begin position="166"/>
        <end position="202"/>
    </location>
</feature>
<dbReference type="GO" id="GO:0016579">
    <property type="term" value="P:protein deubiquitination"/>
    <property type="evidence" value="ECO:0007669"/>
    <property type="project" value="InterPro"/>
</dbReference>
<dbReference type="GO" id="GO:0005829">
    <property type="term" value="C:cytosol"/>
    <property type="evidence" value="ECO:0007669"/>
    <property type="project" value="TreeGrafter"/>
</dbReference>
<reference evidence="3" key="2">
    <citation type="submission" date="2021-04" db="EMBL/GenBank/DDBJ databases">
        <authorList>
            <person name="Podell S."/>
        </authorList>
    </citation>
    <scope>NUCLEOTIDE SEQUENCE</scope>
    <source>
        <strain evidence="3">Hildebrandi</strain>
    </source>
</reference>
<feature type="compositionally biased region" description="Acidic residues" evidence="1">
    <location>
        <begin position="584"/>
        <end position="593"/>
    </location>
</feature>
<feature type="compositionally biased region" description="Basic and acidic residues" evidence="1">
    <location>
        <begin position="573"/>
        <end position="583"/>
    </location>
</feature>
<dbReference type="InterPro" id="IPR001394">
    <property type="entry name" value="Peptidase_C19_UCH"/>
</dbReference>
<dbReference type="GO" id="GO:0004843">
    <property type="term" value="F:cysteine-type deubiquitinase activity"/>
    <property type="evidence" value="ECO:0007669"/>
    <property type="project" value="InterPro"/>
</dbReference>
<feature type="compositionally biased region" description="Low complexity" evidence="1">
    <location>
        <begin position="282"/>
        <end position="301"/>
    </location>
</feature>
<sequence length="1037" mass="118062">MTKLTVKSLKKDKHAEKTRLDFDSFETYLGSTIVGRRNQEHTTTVAASAKELYIDKRMVKWENVLSMTLYPSCNNENSNDEDGDGDGEYYMSREPLEYCLEVTCREQKQEKENYVASEDYKGQVRTFRVIKLVYGNQKRSWIPQWNQFQSALQELYDKELVKRDRRKEREQQEKRQLANSKSFGNTNRSYGRRSTYSKREAFLSKNRKNIESNRTLPDADDEDDDFWDTYRKGNETAQETMRRLQGRDDVFASVKNKERMEQSEFVYHHDDDGEEEEEETEWTGAATSSAANDSDSAPALSSEDDPMEFDTPLGQSGNTDEEEKKTNDREEKAKNKITRTKRLRQPGLKGKKVVKASALDDSDDDEDFFGSSQTFTTPATQRLVSPGTVGVRKRKHVLQDDSDEEVDQRVVVRNSTFTKPEQEEDNESKEEEDPAKGMPKITSFFSKGVDATAAAKKLHVAPKSSIQRREKLTASPRENDEDSIQKQPATTENNIPPSKFFAPRKSANTSATKLVAKSNKDSGDIINLSTLGDTHTPISRRHATDIENEYAKEAEVPLSNEKRSLKSSATPSRHADGAIRKSIEDEDPIEEVDSSQSPPGLHRKRLKQCSRLFQTKQQHNSIAFRALDMADQNTLSNVYERVPVAQIRPSVYYSDRVQDRKRASPTHQSPSPSRRAPALKLNFEANAHDQQPPTERWRGLYNDGNTCYINSSLQALFSVRPFMETLSNEKEGHPLVQNLVLLWKRLQNKKHPESASARDFKAEIDKLTDQFEGFEQRDAHEFLNEVMDRVHEELKSKASESRDGSALNSDSKQCNDPIDDFFRLDVRVCLTCQSCGYFRTKDEMYKNLSLDITRPAAHDSESGFAQASVESCLSSFFQPELREINCEKCAEGRFATQQMKILSKPKALLLHLKRFIVEERPVNDENDPNGSATELVFRKKKTAVELNTKVSLDAFLDSTIKATISGHASSCSEYSIQSLVHHIGNTASSGHYTADALRDNKTWVSFDDGLTRETSLDSIVTSPNKQRSAYMIMYSLE</sequence>
<feature type="compositionally biased region" description="Polar residues" evidence="1">
    <location>
        <begin position="485"/>
        <end position="496"/>
    </location>
</feature>
<name>A0A9K3KIE1_9STRA</name>
<organism evidence="3 4">
    <name type="scientific">Nitzschia inconspicua</name>
    <dbReference type="NCBI Taxonomy" id="303405"/>
    <lineage>
        <taxon>Eukaryota</taxon>
        <taxon>Sar</taxon>
        <taxon>Stramenopiles</taxon>
        <taxon>Ochrophyta</taxon>
        <taxon>Bacillariophyta</taxon>
        <taxon>Bacillariophyceae</taxon>
        <taxon>Bacillariophycidae</taxon>
        <taxon>Bacillariales</taxon>
        <taxon>Bacillariaceae</taxon>
        <taxon>Nitzschia</taxon>
    </lineage>
</organism>
<reference evidence="3" key="1">
    <citation type="journal article" date="2021" name="Sci. Rep.">
        <title>Diploid genomic architecture of Nitzschia inconspicua, an elite biomass production diatom.</title>
        <authorList>
            <person name="Oliver A."/>
            <person name="Podell S."/>
            <person name="Pinowska A."/>
            <person name="Traller J.C."/>
            <person name="Smith S.R."/>
            <person name="McClure R."/>
            <person name="Beliaev A."/>
            <person name="Bohutskyi P."/>
            <person name="Hill E.A."/>
            <person name="Rabines A."/>
            <person name="Zheng H."/>
            <person name="Allen L.Z."/>
            <person name="Kuo A."/>
            <person name="Grigoriev I.V."/>
            <person name="Allen A.E."/>
            <person name="Hazlebeck D."/>
            <person name="Allen E.E."/>
        </authorList>
    </citation>
    <scope>NUCLEOTIDE SEQUENCE</scope>
    <source>
        <strain evidence="3">Hildebrandi</strain>
    </source>
</reference>
<evidence type="ECO:0000259" key="2">
    <source>
        <dbReference type="PROSITE" id="PS50235"/>
    </source>
</evidence>
<dbReference type="Proteomes" id="UP000693970">
    <property type="component" value="Unassembled WGS sequence"/>
</dbReference>
<feature type="compositionally biased region" description="Basic and acidic residues" evidence="1">
    <location>
        <begin position="542"/>
        <end position="564"/>
    </location>
</feature>
<feature type="compositionally biased region" description="Acidic residues" evidence="1">
    <location>
        <begin position="422"/>
        <end position="433"/>
    </location>
</feature>